<dbReference type="InterPro" id="IPR006283">
    <property type="entry name" value="ThiL-like"/>
</dbReference>
<organism evidence="4 5">
    <name type="scientific">Natronomicrosphaera hydrolytica</name>
    <dbReference type="NCBI Taxonomy" id="3242702"/>
    <lineage>
        <taxon>Bacteria</taxon>
        <taxon>Pseudomonadati</taxon>
        <taxon>Planctomycetota</taxon>
        <taxon>Phycisphaerae</taxon>
        <taxon>Phycisphaerales</taxon>
        <taxon>Phycisphaeraceae</taxon>
        <taxon>Natronomicrosphaera</taxon>
    </lineage>
</organism>
<comment type="similarity">
    <text evidence="2">Belongs to the thiamine-monophosphate kinase family.</text>
</comment>
<feature type="binding site" evidence="2">
    <location>
        <position position="73"/>
    </location>
    <ligand>
        <name>Mg(2+)</name>
        <dbReference type="ChEBI" id="CHEBI:18420"/>
        <label>2</label>
    </ligand>
</feature>
<feature type="binding site" evidence="2">
    <location>
        <position position="73"/>
    </location>
    <ligand>
        <name>Mg(2+)</name>
        <dbReference type="ChEBI" id="CHEBI:18420"/>
        <label>4</label>
    </ligand>
</feature>
<dbReference type="RefSeq" id="WP_425345325.1">
    <property type="nucleotide sequence ID" value="NZ_JBGUBD010000005.1"/>
</dbReference>
<dbReference type="EMBL" id="JBGUBD010000005">
    <property type="protein sequence ID" value="MFA9478397.1"/>
    <property type="molecule type" value="Genomic_DNA"/>
</dbReference>
<accession>A0ABV4U468</accession>
<name>A0ABV4U468_9BACT</name>
<feature type="binding site" evidence="2">
    <location>
        <position position="121"/>
    </location>
    <ligand>
        <name>Mg(2+)</name>
        <dbReference type="ChEBI" id="CHEBI:18420"/>
        <label>1</label>
    </ligand>
</feature>
<dbReference type="Gene3D" id="3.90.650.10">
    <property type="entry name" value="PurM-like C-terminal domain"/>
    <property type="match status" value="1"/>
</dbReference>
<dbReference type="SUPFAM" id="SSF56042">
    <property type="entry name" value="PurM C-terminal domain-like"/>
    <property type="match status" value="1"/>
</dbReference>
<feature type="binding site" evidence="2">
    <location>
        <position position="312"/>
    </location>
    <ligand>
        <name>substrate</name>
    </ligand>
</feature>
<dbReference type="PANTHER" id="PTHR30270:SF0">
    <property type="entry name" value="THIAMINE-MONOPHOSPHATE KINASE"/>
    <property type="match status" value="1"/>
</dbReference>
<feature type="binding site" evidence="2">
    <location>
        <position position="51"/>
    </location>
    <ligand>
        <name>substrate</name>
    </ligand>
</feature>
<dbReference type="PIRSF" id="PIRSF005303">
    <property type="entry name" value="Thiam_monoph_kin"/>
    <property type="match status" value="1"/>
</dbReference>
<feature type="binding site" evidence="2">
    <location>
        <position position="202"/>
    </location>
    <ligand>
        <name>Mg(2+)</name>
        <dbReference type="ChEBI" id="CHEBI:18420"/>
        <label>3</label>
    </ligand>
</feature>
<keyword evidence="2 4" id="KW-0418">Kinase</keyword>
<dbReference type="PANTHER" id="PTHR30270">
    <property type="entry name" value="THIAMINE-MONOPHOSPHATE KINASE"/>
    <property type="match status" value="1"/>
</dbReference>
<feature type="binding site" evidence="2">
    <location>
        <position position="28"/>
    </location>
    <ligand>
        <name>Mg(2+)</name>
        <dbReference type="ChEBI" id="CHEBI:18420"/>
        <label>3</label>
    </ligand>
</feature>
<feature type="binding site" evidence="2">
    <location>
        <begin position="120"/>
        <end position="121"/>
    </location>
    <ligand>
        <name>ATP</name>
        <dbReference type="ChEBI" id="CHEBI:30616"/>
    </ligand>
</feature>
<evidence type="ECO:0000259" key="3">
    <source>
        <dbReference type="Pfam" id="PF00586"/>
    </source>
</evidence>
<proteinExistence type="inferred from homology"/>
<feature type="binding site" evidence="2">
    <location>
        <position position="205"/>
    </location>
    <ligand>
        <name>Mg(2+)</name>
        <dbReference type="ChEBI" id="CHEBI:18420"/>
        <label>5</label>
    </ligand>
</feature>
<evidence type="ECO:0000313" key="5">
    <source>
        <dbReference type="Proteomes" id="UP001575105"/>
    </source>
</evidence>
<dbReference type="EC" id="2.7.4.16" evidence="2"/>
<comment type="catalytic activity">
    <reaction evidence="2">
        <text>thiamine phosphate + ATP = thiamine diphosphate + ADP</text>
        <dbReference type="Rhea" id="RHEA:15913"/>
        <dbReference type="ChEBI" id="CHEBI:30616"/>
        <dbReference type="ChEBI" id="CHEBI:37575"/>
        <dbReference type="ChEBI" id="CHEBI:58937"/>
        <dbReference type="ChEBI" id="CHEBI:456216"/>
        <dbReference type="EC" id="2.7.4.16"/>
    </reaction>
</comment>
<comment type="caution">
    <text evidence="2">Lacks conserved residue(s) required for the propagation of feature annotation.</text>
</comment>
<keyword evidence="2" id="KW-0067">ATP-binding</keyword>
<reference evidence="4 5" key="1">
    <citation type="submission" date="2024-08" db="EMBL/GenBank/DDBJ databases">
        <title>Whole-genome sequencing of halo(alkali)philic microorganisms from hypersaline lakes.</title>
        <authorList>
            <person name="Sorokin D.Y."/>
            <person name="Merkel A.Y."/>
            <person name="Messina E."/>
            <person name="Yakimov M."/>
        </authorList>
    </citation>
    <scope>NUCLEOTIDE SEQUENCE [LARGE SCALE GENOMIC DNA]</scope>
    <source>
        <strain evidence="4 5">AB-hyl4</strain>
    </source>
</reference>
<protein>
    <recommendedName>
        <fullName evidence="2">Thiamine-monophosphate kinase</fullName>
        <shortName evidence="2">TMP kinase</shortName>
        <shortName evidence="2">Thiamine-phosphate kinase</shortName>
        <ecNumber evidence="2">2.7.4.16</ecNumber>
    </recommendedName>
</protein>
<gene>
    <name evidence="2 4" type="primary">thiL</name>
    <name evidence="4" type="ORF">ACERK3_08820</name>
</gene>
<feature type="binding site" evidence="2">
    <location>
        <position position="42"/>
    </location>
    <ligand>
        <name>Mg(2+)</name>
        <dbReference type="ChEBI" id="CHEBI:18420"/>
        <label>4</label>
    </ligand>
</feature>
<feature type="binding site" evidence="2">
    <location>
        <position position="147"/>
    </location>
    <ligand>
        <name>ATP</name>
        <dbReference type="ChEBI" id="CHEBI:30616"/>
    </ligand>
</feature>
<keyword evidence="5" id="KW-1185">Reference proteome</keyword>
<dbReference type="HAMAP" id="MF_02128">
    <property type="entry name" value="TMP_kinase"/>
    <property type="match status" value="1"/>
</dbReference>
<feature type="binding site" evidence="2">
    <location>
        <position position="28"/>
    </location>
    <ligand>
        <name>Mg(2+)</name>
        <dbReference type="ChEBI" id="CHEBI:18420"/>
        <label>4</label>
    </ligand>
</feature>
<evidence type="ECO:0000313" key="4">
    <source>
        <dbReference type="EMBL" id="MFA9478397.1"/>
    </source>
</evidence>
<dbReference type="InterPro" id="IPR016188">
    <property type="entry name" value="PurM-like_N"/>
</dbReference>
<comment type="function">
    <text evidence="2">Catalyzes the ATP-dependent phosphorylation of thiamine-monophosphate (TMP) to form thiamine-pyrophosphate (TPP), the active form of vitamin B1.</text>
</comment>
<evidence type="ECO:0000256" key="2">
    <source>
        <dbReference type="HAMAP-Rule" id="MF_02128"/>
    </source>
</evidence>
<feature type="binding site" evidence="2">
    <location>
        <position position="204"/>
    </location>
    <ligand>
        <name>ATP</name>
        <dbReference type="ChEBI" id="CHEBI:30616"/>
    </ligand>
</feature>
<sequence length="316" mass="33647">MREFDLLAHVYRSNVDLPADVAIPPGDDMGAIRLGGQTLLVTVDQLADGVHVDLATASLEQVARKAVTRNLSDVAAMAARPVGAVVAVSLPRDFGDTRATELFDSMRRTAAAFDCPLVGGDIAMWDHPLLISVTVFAEPGEVEPVLRSGAQPGDGIYVTGRLGGSNETLPDHYTHHLDFMPRITLARELAGDAATRPSSMIDLSDGLARDLKHLCDAGNLDADLTIADLPLSDGAHQAARRTNEPAWQHALGDGEDYELLFTAPRSPRIETADVPITRIGTMRPCAGATPAILLHLPDGATCKLADLPSLGWEHHA</sequence>
<dbReference type="Pfam" id="PF00586">
    <property type="entry name" value="AIRS"/>
    <property type="match status" value="1"/>
</dbReference>
<dbReference type="InterPro" id="IPR036676">
    <property type="entry name" value="PurM-like_C_sf"/>
</dbReference>
<keyword evidence="2" id="KW-0547">Nucleotide-binding</keyword>
<feature type="binding site" evidence="2">
    <location>
        <position position="44"/>
    </location>
    <ligand>
        <name>Mg(2+)</name>
        <dbReference type="ChEBI" id="CHEBI:18420"/>
        <label>2</label>
    </ligand>
</feature>
<feature type="binding site" evidence="2">
    <location>
        <position position="255"/>
    </location>
    <ligand>
        <name>substrate</name>
    </ligand>
</feature>
<evidence type="ECO:0000256" key="1">
    <source>
        <dbReference type="ARBA" id="ARBA00022977"/>
    </source>
</evidence>
<comment type="pathway">
    <text evidence="2">Cofactor biosynthesis; thiamine diphosphate biosynthesis; thiamine diphosphate from thiamine phosphate: step 1/1.</text>
</comment>
<feature type="binding site" evidence="2">
    <location>
        <position position="44"/>
    </location>
    <ligand>
        <name>Mg(2+)</name>
        <dbReference type="ChEBI" id="CHEBI:18420"/>
        <label>1</label>
    </ligand>
</feature>
<comment type="miscellaneous">
    <text evidence="2">Reaction mechanism of ThiL seems to utilize a direct, inline transfer of the gamma-phosphate of ATP to TMP rather than a phosphorylated enzyme intermediate.</text>
</comment>
<dbReference type="InterPro" id="IPR036921">
    <property type="entry name" value="PurM-like_N_sf"/>
</dbReference>
<dbReference type="SUPFAM" id="SSF55326">
    <property type="entry name" value="PurM N-terminal domain-like"/>
    <property type="match status" value="1"/>
</dbReference>
<keyword evidence="2" id="KW-0460">Magnesium</keyword>
<dbReference type="GO" id="GO:0009030">
    <property type="term" value="F:thiamine-phosphate kinase activity"/>
    <property type="evidence" value="ECO:0007669"/>
    <property type="project" value="UniProtKB-EC"/>
</dbReference>
<dbReference type="Gene3D" id="3.30.1330.10">
    <property type="entry name" value="PurM-like, N-terminal domain"/>
    <property type="match status" value="1"/>
</dbReference>
<feature type="binding site" evidence="2">
    <location>
        <position position="73"/>
    </location>
    <ligand>
        <name>Mg(2+)</name>
        <dbReference type="ChEBI" id="CHEBI:18420"/>
        <label>3</label>
    </ligand>
</feature>
<keyword evidence="2" id="KW-0479">Metal-binding</keyword>
<feature type="domain" description="PurM-like N-terminal" evidence="3">
    <location>
        <begin position="26"/>
        <end position="136"/>
    </location>
</feature>
<dbReference type="CDD" id="cd02194">
    <property type="entry name" value="ThiL"/>
    <property type="match status" value="1"/>
</dbReference>
<keyword evidence="1 2" id="KW-0784">Thiamine biosynthesis</keyword>
<dbReference type="Proteomes" id="UP001575105">
    <property type="component" value="Unassembled WGS sequence"/>
</dbReference>
<comment type="caution">
    <text evidence="4">The sequence shown here is derived from an EMBL/GenBank/DDBJ whole genome shotgun (WGS) entry which is preliminary data.</text>
</comment>
<dbReference type="NCBIfam" id="TIGR01379">
    <property type="entry name" value="thiL"/>
    <property type="match status" value="1"/>
</dbReference>
<keyword evidence="2 4" id="KW-0808">Transferase</keyword>